<gene>
    <name evidence="1" type="ORF">BCR42DRAFT_399166</name>
</gene>
<reference evidence="1 2" key="1">
    <citation type="submission" date="2016-07" db="EMBL/GenBank/DDBJ databases">
        <title>Pervasive Adenine N6-methylation of Active Genes in Fungi.</title>
        <authorList>
            <consortium name="DOE Joint Genome Institute"/>
            <person name="Mondo S.J."/>
            <person name="Dannebaum R.O."/>
            <person name="Kuo R.C."/>
            <person name="Labutti K."/>
            <person name="Haridas S."/>
            <person name="Kuo A."/>
            <person name="Salamov A."/>
            <person name="Ahrendt S.R."/>
            <person name="Lipzen A."/>
            <person name="Sullivan W."/>
            <person name="Andreopoulos W.B."/>
            <person name="Clum A."/>
            <person name="Lindquist E."/>
            <person name="Daum C."/>
            <person name="Ramamoorthy G.K."/>
            <person name="Gryganskyi A."/>
            <person name="Culley D."/>
            <person name="Magnuson J.K."/>
            <person name="James T.Y."/>
            <person name="O'Malley M.A."/>
            <person name="Stajich J.E."/>
            <person name="Spatafora J.W."/>
            <person name="Visel A."/>
            <person name="Grigoriev I.V."/>
        </authorList>
    </citation>
    <scope>NUCLEOTIDE SEQUENCE [LARGE SCALE GENOMIC DNA]</scope>
    <source>
        <strain evidence="1 2">NRRL 1336</strain>
    </source>
</reference>
<dbReference type="AlphaFoldDB" id="A0A1X2HDZ0"/>
<evidence type="ECO:0000313" key="1">
    <source>
        <dbReference type="EMBL" id="ORY97018.1"/>
    </source>
</evidence>
<dbReference type="OrthoDB" id="2290935at2759"/>
<sequence>MNLYCIHIFLCEKQPCILYDLMTTHDRYDICINGCRLFKDDVDISCSTCNVHRYDRNLQSKRTISMLPLEQQLGLLFYNPGTRKDLLYRANYKQQQDYDSIFSGKHYQSKKHALFTSPYDLAVGLYVDGFKSTLKSSYPLTMVNIVVSTTIRRLGNKTKKKWNHSINGHY</sequence>
<protein>
    <submittedName>
        <fullName evidence="1">Uncharacterized protein</fullName>
    </submittedName>
</protein>
<accession>A0A1X2HDZ0</accession>
<dbReference type="STRING" id="90262.A0A1X2HDZ0"/>
<proteinExistence type="predicted"/>
<dbReference type="Proteomes" id="UP000193560">
    <property type="component" value="Unassembled WGS sequence"/>
</dbReference>
<dbReference type="EMBL" id="MCGE01000070">
    <property type="protein sequence ID" value="ORY97018.1"/>
    <property type="molecule type" value="Genomic_DNA"/>
</dbReference>
<evidence type="ECO:0000313" key="2">
    <source>
        <dbReference type="Proteomes" id="UP000193560"/>
    </source>
</evidence>
<comment type="caution">
    <text evidence="1">The sequence shown here is derived from an EMBL/GenBank/DDBJ whole genome shotgun (WGS) entry which is preliminary data.</text>
</comment>
<keyword evidence="2" id="KW-1185">Reference proteome</keyword>
<organism evidence="1 2">
    <name type="scientific">Absidia repens</name>
    <dbReference type="NCBI Taxonomy" id="90262"/>
    <lineage>
        <taxon>Eukaryota</taxon>
        <taxon>Fungi</taxon>
        <taxon>Fungi incertae sedis</taxon>
        <taxon>Mucoromycota</taxon>
        <taxon>Mucoromycotina</taxon>
        <taxon>Mucoromycetes</taxon>
        <taxon>Mucorales</taxon>
        <taxon>Cunninghamellaceae</taxon>
        <taxon>Absidia</taxon>
    </lineage>
</organism>
<name>A0A1X2HDZ0_9FUNG</name>